<sequence>MRRILLSLLTVLGAAAAETRYELPLREVANLQGVRGNMLLGYGLVVGLKGTGDTNQSKFTIQTLANLMARQGISIATTGLNVKNVASVMVTAELPAFARPGQRVDVTVSSNGDAQSLAGGTLLMTPLQGPDGQVYVVGQGPVLVGGFSVATAGASNTKNHPTAGRIPEGGLVEREVGGNFNDRKVLRYSLQEEDFTTAVRVVKAINQELPAASARALDARTVEVPIPPEFQGRTVELVARLENLPIALQTKARVVVNEKTGTVIMGSDVRIGAVSIVQAGLSISVSTVQKVSQPAPLSKGKTVTTATGDVKAEEEKTKSFTLEPGTTVGRLAEMLNNVGVTPRDLVAILQAMKDAGALNAELRVL</sequence>
<dbReference type="GO" id="GO:0009428">
    <property type="term" value="C:bacterial-type flagellum basal body, distal rod, P ring"/>
    <property type="evidence" value="ECO:0007669"/>
    <property type="project" value="InterPro"/>
</dbReference>
<dbReference type="GO" id="GO:0005198">
    <property type="term" value="F:structural molecule activity"/>
    <property type="evidence" value="ECO:0007669"/>
    <property type="project" value="InterPro"/>
</dbReference>
<dbReference type="Pfam" id="PF02119">
    <property type="entry name" value="FlgI"/>
    <property type="match status" value="1"/>
</dbReference>
<dbReference type="PANTHER" id="PTHR30381">
    <property type="entry name" value="FLAGELLAR P-RING PERIPLASMIC PROTEIN FLGI"/>
    <property type="match status" value="1"/>
</dbReference>
<dbReference type="EMBL" id="AP027081">
    <property type="protein sequence ID" value="BDU77200.1"/>
    <property type="molecule type" value="Genomic_DNA"/>
</dbReference>
<dbReference type="HAMAP" id="MF_00416">
    <property type="entry name" value="FlgI"/>
    <property type="match status" value="1"/>
</dbReference>
<accession>A0AA48GWZ6</accession>
<protein>
    <recommendedName>
        <fullName evidence="5">Flagellar P-ring protein</fullName>
    </recommendedName>
    <alternativeName>
        <fullName evidence="5">Basal body P-ring protein</fullName>
    </alternativeName>
</protein>
<dbReference type="PRINTS" id="PR01010">
    <property type="entry name" value="FLGPRINGFLGI"/>
</dbReference>
<evidence type="ECO:0000313" key="7">
    <source>
        <dbReference type="Proteomes" id="UP001228113"/>
    </source>
</evidence>
<dbReference type="KEGG" id="msea:METESE_21580"/>
<comment type="similarity">
    <text evidence="5">Belongs to the FlgI family.</text>
</comment>
<comment type="function">
    <text evidence="1 5">Assembles around the rod to form the L-ring and probably protects the motor/basal body from shearing forces during rotation.</text>
</comment>
<gene>
    <name evidence="5 6" type="primary">flgI</name>
    <name evidence="6" type="ORF">METESE_21580</name>
</gene>
<comment type="subunit">
    <text evidence="5">The basal body constitutes a major portion of the flagellar organelle and consists of four rings (L,P,S, and M) mounted on a central rod.</text>
</comment>
<dbReference type="PANTHER" id="PTHR30381:SF0">
    <property type="entry name" value="FLAGELLAR P-RING PROTEIN"/>
    <property type="match status" value="1"/>
</dbReference>
<dbReference type="GO" id="GO:0030288">
    <property type="term" value="C:outer membrane-bounded periplasmic space"/>
    <property type="evidence" value="ECO:0007669"/>
    <property type="project" value="InterPro"/>
</dbReference>
<keyword evidence="6" id="KW-0966">Cell projection</keyword>
<evidence type="ECO:0000256" key="2">
    <source>
        <dbReference type="ARBA" id="ARBA00004117"/>
    </source>
</evidence>
<dbReference type="Proteomes" id="UP001228113">
    <property type="component" value="Chromosome"/>
</dbReference>
<dbReference type="InterPro" id="IPR001782">
    <property type="entry name" value="Flag_FlgI"/>
</dbReference>
<keyword evidence="4 5" id="KW-0975">Bacterial flagellum</keyword>
<dbReference type="NCBIfam" id="NF003676">
    <property type="entry name" value="PRK05303.1"/>
    <property type="match status" value="1"/>
</dbReference>
<proteinExistence type="inferred from homology"/>
<reference evidence="6" key="1">
    <citation type="journal article" date="2023" name="Int. J. Syst. Evol. Microbiol.">
        <title>Mesoterricola silvestris gen. nov., sp. nov., Mesoterricola sediminis sp. nov., Geothrix oryzae sp. nov., Geothrix edaphica sp. nov., Geothrix rubra sp. nov., and Geothrix limicola sp. nov., six novel members of Acidobacteriota isolated from soils.</title>
        <authorList>
            <person name="Itoh H."/>
            <person name="Sugisawa Y."/>
            <person name="Mise K."/>
            <person name="Xu Z."/>
            <person name="Kuniyasu M."/>
            <person name="Ushijima N."/>
            <person name="Kawano K."/>
            <person name="Kobayashi E."/>
            <person name="Shiratori Y."/>
            <person name="Masuda Y."/>
            <person name="Senoo K."/>
        </authorList>
    </citation>
    <scope>NUCLEOTIDE SEQUENCE</scope>
    <source>
        <strain evidence="6">W786</strain>
    </source>
</reference>
<keyword evidence="7" id="KW-1185">Reference proteome</keyword>
<keyword evidence="6" id="KW-0282">Flagellum</keyword>
<name>A0AA48GWZ6_9BACT</name>
<dbReference type="GO" id="GO:0071973">
    <property type="term" value="P:bacterial-type flagellum-dependent cell motility"/>
    <property type="evidence" value="ECO:0007669"/>
    <property type="project" value="InterPro"/>
</dbReference>
<dbReference type="AlphaFoldDB" id="A0AA48GWZ6"/>
<keyword evidence="3" id="KW-0732">Signal</keyword>
<evidence type="ECO:0000313" key="6">
    <source>
        <dbReference type="EMBL" id="BDU77200.1"/>
    </source>
</evidence>
<keyword evidence="6" id="KW-0969">Cilium</keyword>
<evidence type="ECO:0000256" key="1">
    <source>
        <dbReference type="ARBA" id="ARBA00002591"/>
    </source>
</evidence>
<organism evidence="6 7">
    <name type="scientific">Mesoterricola sediminis</name>
    <dbReference type="NCBI Taxonomy" id="2927980"/>
    <lineage>
        <taxon>Bacteria</taxon>
        <taxon>Pseudomonadati</taxon>
        <taxon>Acidobacteriota</taxon>
        <taxon>Holophagae</taxon>
        <taxon>Holophagales</taxon>
        <taxon>Holophagaceae</taxon>
        <taxon>Mesoterricola</taxon>
    </lineage>
</organism>
<evidence type="ECO:0000256" key="4">
    <source>
        <dbReference type="ARBA" id="ARBA00023143"/>
    </source>
</evidence>
<comment type="subcellular location">
    <subcellularLocation>
        <location evidence="2 5">Bacterial flagellum basal body</location>
    </subcellularLocation>
</comment>
<evidence type="ECO:0000256" key="5">
    <source>
        <dbReference type="HAMAP-Rule" id="MF_00416"/>
    </source>
</evidence>
<evidence type="ECO:0000256" key="3">
    <source>
        <dbReference type="ARBA" id="ARBA00022729"/>
    </source>
</evidence>